<protein>
    <recommendedName>
        <fullName evidence="1">SPW repeat-containing integral membrane domain-containing protein</fullName>
    </recommendedName>
</protein>
<dbReference type="InterPro" id="IPR005530">
    <property type="entry name" value="SPW"/>
</dbReference>
<gene>
    <name evidence="2" type="ORF">ENP47_07275</name>
</gene>
<evidence type="ECO:0000259" key="1">
    <source>
        <dbReference type="Pfam" id="PF03779"/>
    </source>
</evidence>
<sequence length="120" mass="12648">MATAQRQTSAFWDYVAALVMVIGLWLAASPYVIPDAWLYDVTRLSATFFGGCIVLFAIAELALSPGLRWVGLANVPIGLWIAAAPFVSGETAVGAMVTSMVISGLVVAVLSLASVFLGRR</sequence>
<accession>A0A7C2ASY2</accession>
<evidence type="ECO:0000313" key="2">
    <source>
        <dbReference type="EMBL" id="HEF65382.1"/>
    </source>
</evidence>
<reference evidence="2" key="1">
    <citation type="journal article" date="2020" name="mSystems">
        <title>Genome- and Community-Level Interaction Insights into Carbon Utilization and Element Cycling Functions of Hydrothermarchaeota in Hydrothermal Sediment.</title>
        <authorList>
            <person name="Zhou Z."/>
            <person name="Liu Y."/>
            <person name="Xu W."/>
            <person name="Pan J."/>
            <person name="Luo Z.H."/>
            <person name="Li M."/>
        </authorList>
    </citation>
    <scope>NUCLEOTIDE SEQUENCE [LARGE SCALE GENOMIC DNA]</scope>
    <source>
        <strain evidence="2">SpSt-222</strain>
    </source>
</reference>
<organism evidence="2">
    <name type="scientific">Thermomicrobium roseum</name>
    <dbReference type="NCBI Taxonomy" id="500"/>
    <lineage>
        <taxon>Bacteria</taxon>
        <taxon>Pseudomonadati</taxon>
        <taxon>Thermomicrobiota</taxon>
        <taxon>Thermomicrobia</taxon>
        <taxon>Thermomicrobiales</taxon>
        <taxon>Thermomicrobiaceae</taxon>
        <taxon>Thermomicrobium</taxon>
    </lineage>
</organism>
<dbReference type="Pfam" id="PF03779">
    <property type="entry name" value="SPW"/>
    <property type="match status" value="1"/>
</dbReference>
<proteinExistence type="predicted"/>
<name>A0A7C2ASY2_THERO</name>
<dbReference type="AlphaFoldDB" id="A0A7C2ASY2"/>
<feature type="domain" description="SPW repeat-containing integral membrane" evidence="1">
    <location>
        <begin position="16"/>
        <end position="112"/>
    </location>
</feature>
<comment type="caution">
    <text evidence="2">The sequence shown here is derived from an EMBL/GenBank/DDBJ whole genome shotgun (WGS) entry which is preliminary data.</text>
</comment>
<dbReference type="EMBL" id="DSJL01000011">
    <property type="protein sequence ID" value="HEF65382.1"/>
    <property type="molecule type" value="Genomic_DNA"/>
</dbReference>